<dbReference type="Proteomes" id="UP000008820">
    <property type="component" value="Chromosome 1"/>
</dbReference>
<dbReference type="InterPro" id="IPR028886">
    <property type="entry name" value="MoCo_sulfurase"/>
</dbReference>
<dbReference type="PANTHER" id="PTHR14237:SF80">
    <property type="entry name" value="MOLYBDENUM COFACTOR SULFURASE"/>
    <property type="match status" value="1"/>
</dbReference>
<dbReference type="Gene3D" id="3.40.640.10">
    <property type="entry name" value="Type I PLP-dependent aspartate aminotransferase-like (Major domain)"/>
    <property type="match status" value="1"/>
</dbReference>
<organism evidence="7 8">
    <name type="scientific">Aedes aegypti</name>
    <name type="common">Yellowfever mosquito</name>
    <name type="synonym">Culex aegypti</name>
    <dbReference type="NCBI Taxonomy" id="7159"/>
    <lineage>
        <taxon>Eukaryota</taxon>
        <taxon>Metazoa</taxon>
        <taxon>Ecdysozoa</taxon>
        <taxon>Arthropoda</taxon>
        <taxon>Hexapoda</taxon>
        <taxon>Insecta</taxon>
        <taxon>Pterygota</taxon>
        <taxon>Neoptera</taxon>
        <taxon>Endopterygota</taxon>
        <taxon>Diptera</taxon>
        <taxon>Nematocera</taxon>
        <taxon>Culicoidea</taxon>
        <taxon>Culicidae</taxon>
        <taxon>Culicinae</taxon>
        <taxon>Aedini</taxon>
        <taxon>Aedes</taxon>
        <taxon>Stegomyia</taxon>
    </lineage>
</organism>
<reference evidence="7 8" key="1">
    <citation type="submission" date="2017-06" db="EMBL/GenBank/DDBJ databases">
        <title>Aedes aegypti genome working group (AGWG) sequencing and assembly.</title>
        <authorList>
            <consortium name="Aedes aegypti Genome Working Group (AGWG)"/>
            <person name="Matthews B.J."/>
        </authorList>
    </citation>
    <scope>NUCLEOTIDE SEQUENCE [LARGE SCALE GENOMIC DNA]</scope>
    <source>
        <strain evidence="7 8">LVP_AGWG</strain>
    </source>
</reference>
<dbReference type="GO" id="GO:0008265">
    <property type="term" value="F:molybdenum cofactor sulfurtransferase activity"/>
    <property type="evidence" value="ECO:0007669"/>
    <property type="project" value="UniProtKB-UniRule"/>
</dbReference>
<dbReference type="PROSITE" id="PS51340">
    <property type="entry name" value="MOSC"/>
    <property type="match status" value="1"/>
</dbReference>
<dbReference type="InterPro" id="IPR015422">
    <property type="entry name" value="PyrdxlP-dep_Trfase_small"/>
</dbReference>
<dbReference type="GO" id="GO:0030151">
    <property type="term" value="F:molybdenum ion binding"/>
    <property type="evidence" value="ECO:0007669"/>
    <property type="project" value="UniProtKB-UniRule"/>
</dbReference>
<proteinExistence type="inferred from homology"/>
<keyword evidence="8" id="KW-1185">Reference proteome</keyword>
<comment type="cofactor">
    <cofactor evidence="6">
        <name>pyridoxal 5'-phosphate</name>
        <dbReference type="ChEBI" id="CHEBI:597326"/>
    </cofactor>
</comment>
<dbReference type="GO" id="GO:0016829">
    <property type="term" value="F:lyase activity"/>
    <property type="evidence" value="ECO:0007669"/>
    <property type="project" value="UniProtKB-UniRule"/>
</dbReference>
<evidence type="ECO:0000256" key="6">
    <source>
        <dbReference type="HAMAP-Rule" id="MF_03050"/>
    </source>
</evidence>
<evidence type="ECO:0000256" key="4">
    <source>
        <dbReference type="ARBA" id="ARBA00050843"/>
    </source>
</evidence>
<dbReference type="HAMAP" id="MF_03050">
    <property type="entry name" value="MOCOS"/>
    <property type="match status" value="1"/>
</dbReference>
<feature type="active site" evidence="6">
    <location>
        <position position="400"/>
    </location>
</feature>
<keyword evidence="2 6" id="KW-0663">Pyridoxal phosphate</keyword>
<comment type="catalytic activity">
    <reaction evidence="4 6">
        <text>Mo-molybdopterin + L-cysteine + AH2 = thio-Mo-molybdopterin + L-alanine + A + H2O</text>
        <dbReference type="Rhea" id="RHEA:42636"/>
        <dbReference type="ChEBI" id="CHEBI:13193"/>
        <dbReference type="ChEBI" id="CHEBI:15377"/>
        <dbReference type="ChEBI" id="CHEBI:17499"/>
        <dbReference type="ChEBI" id="CHEBI:35235"/>
        <dbReference type="ChEBI" id="CHEBI:57972"/>
        <dbReference type="ChEBI" id="CHEBI:71302"/>
        <dbReference type="ChEBI" id="CHEBI:82685"/>
        <dbReference type="EC" id="2.8.1.9"/>
    </reaction>
</comment>
<evidence type="ECO:0000256" key="5">
    <source>
        <dbReference type="ARBA" id="ARBA00054182"/>
    </source>
</evidence>
<dbReference type="InterPro" id="IPR005303">
    <property type="entry name" value="MOCOS_middle"/>
</dbReference>
<feature type="modified residue" description="N6-(pyridoxal phosphate)lysine" evidence="6">
    <location>
        <position position="234"/>
    </location>
</feature>
<dbReference type="Pfam" id="PF03476">
    <property type="entry name" value="MOSC_N"/>
    <property type="match status" value="1"/>
</dbReference>
<comment type="similarity">
    <text evidence="6">Belongs to the class-V pyridoxal-phosphate-dependent aminotransferase family. MOCOS subfamily.</text>
</comment>
<dbReference type="SUPFAM" id="SSF53383">
    <property type="entry name" value="PLP-dependent transferases"/>
    <property type="match status" value="1"/>
</dbReference>
<gene>
    <name evidence="7" type="primary">5575262</name>
    <name evidence="6" type="synonym">mal</name>
</gene>
<dbReference type="OrthoDB" id="420046at2759"/>
<dbReference type="InterPro" id="IPR015424">
    <property type="entry name" value="PyrdxlP-dep_Trfase"/>
</dbReference>
<dbReference type="AlphaFoldDB" id="A0A6I8TL95"/>
<evidence type="ECO:0000313" key="7">
    <source>
        <dbReference type="EnsemblMetazoa" id="AAEL011727-PA"/>
    </source>
</evidence>
<dbReference type="GO" id="GO:0030170">
    <property type="term" value="F:pyridoxal phosphate binding"/>
    <property type="evidence" value="ECO:0007669"/>
    <property type="project" value="UniProtKB-UniRule"/>
</dbReference>
<dbReference type="GO" id="GO:0006777">
    <property type="term" value="P:Mo-molybdopterin cofactor biosynthetic process"/>
    <property type="evidence" value="ECO:0007669"/>
    <property type="project" value="UniProtKB-UniRule"/>
</dbReference>
<dbReference type="SUPFAM" id="SSF141673">
    <property type="entry name" value="MOSC N-terminal domain-like"/>
    <property type="match status" value="1"/>
</dbReference>
<evidence type="ECO:0000256" key="2">
    <source>
        <dbReference type="ARBA" id="ARBA00022898"/>
    </source>
</evidence>
<protein>
    <recommendedName>
        <fullName evidence="6">Molybdenum cofactor sulfurase</fullName>
        <shortName evidence="6">MCS</shortName>
        <shortName evidence="6">MOS</shortName>
        <shortName evidence="6">MoCo sulfurase</shortName>
        <ecNumber evidence="6">2.8.1.9</ecNumber>
    </recommendedName>
    <alternativeName>
        <fullName evidence="6">Molybdenum cofactor sulfurtransferase</fullName>
    </alternativeName>
    <alternativeName>
        <fullName evidence="6">Protein maroon-like</fullName>
        <shortName evidence="6">Ma-l</shortName>
    </alternativeName>
</protein>
<dbReference type="InterPro" id="IPR015421">
    <property type="entry name" value="PyrdxlP-dep_Trfase_major"/>
</dbReference>
<dbReference type="EnsemblMetazoa" id="AAEL011727-RA">
    <property type="protein sequence ID" value="AAEL011727-PA"/>
    <property type="gene ID" value="AAEL011727"/>
</dbReference>
<dbReference type="InterPro" id="IPR005302">
    <property type="entry name" value="MoCF_Sase_C"/>
</dbReference>
<comment type="function">
    <text evidence="5 6">Sulfurates the molybdenum cofactor. Sulfation of molybdenum is essential for xanthine dehydrogenase (XDH) and aldehyde oxidase (ADO) enzymes in which molybdenum cofactor is liganded by 1 oxygen and 1 sulfur atom in active form.</text>
</comment>
<dbReference type="InterPro" id="IPR000192">
    <property type="entry name" value="Aminotrans_V_dom"/>
</dbReference>
<dbReference type="EC" id="2.8.1.9" evidence="6"/>
<dbReference type="FunFam" id="3.90.1150.10:FF:000079">
    <property type="entry name" value="Molybdenum cofactor sulfurase"/>
    <property type="match status" value="1"/>
</dbReference>
<evidence type="ECO:0000256" key="1">
    <source>
        <dbReference type="ARBA" id="ARBA00022679"/>
    </source>
</evidence>
<keyword evidence="3 6" id="KW-0501">Molybdenum cofactor biosynthesis</keyword>
<dbReference type="PANTHER" id="PTHR14237">
    <property type="entry name" value="MOLYBDOPTERIN COFACTOR SULFURASE MOSC"/>
    <property type="match status" value="1"/>
</dbReference>
<accession>A0A6I8TL95</accession>
<reference evidence="7" key="2">
    <citation type="submission" date="2020-05" db="UniProtKB">
        <authorList>
            <consortium name="EnsemblMetazoa"/>
        </authorList>
    </citation>
    <scope>IDENTIFICATION</scope>
    <source>
        <strain evidence="7">LVP_AGWG</strain>
    </source>
</reference>
<dbReference type="FunFam" id="3.40.640.10:FF:000119">
    <property type="entry name" value="Molybdenum cofactor sulfurase"/>
    <property type="match status" value="1"/>
</dbReference>
<evidence type="ECO:0000313" key="8">
    <source>
        <dbReference type="Proteomes" id="UP000008820"/>
    </source>
</evidence>
<dbReference type="Pfam" id="PF03473">
    <property type="entry name" value="MOSC"/>
    <property type="match status" value="1"/>
</dbReference>
<name>A0A6I8TL95_AEDAE</name>
<dbReference type="Gene3D" id="3.90.1150.10">
    <property type="entry name" value="Aspartate Aminotransferase, domain 1"/>
    <property type="match status" value="1"/>
</dbReference>
<sequence>MEFEQEYTAEEALNIEKEFTRLKGKHYMDHAGTTLYAESQIRAVHDLLTQNLFCNPHSSPLTGKLLQQVRHRLLRFFNTSPSDYSLVFTSGATASLKLVAESFRFRPPDEPESSSDEGAFVYLRDNHTSVLGMRSVVGTERIDPLEPEELLRHLKVSARCSGGTKPSLLVFPAQNNFNAAKYPLDLVEEIQQNGLSGYDDERFYVCLDAASYVSTNFLDLGRYRPDFVCMSFYKIFGYPTGLGALLIRNGSEDVLDKKYYGGGTIKIMLSGQNLHLKHDDLVTRFEDGTQPFLSIISLLEGMNTIQRLIPAANGYRPMERISKHVFNLAKYCYRKLGTLQHANGKKAILFYSDTRYETRDRQGGIVTFNVLKDDGIHLGFSEFAKFAGQHQIYVRTGCFCNAGSCQKHLGLTDEDILMFYEMGKVCGDDTDMIEGRPTGTVRVSFGYMNKKEDVDRLVDMIYDCFVSKSVSNVAMVSPMRNVIKNEGIALKAIYLYPIRSCGGYRVTSAWPLTERGLKYDREFTIVDSNGNPLMRNKHAEMSTIHPKIDPSLNFLILTHPFMEDLILKIRKLPTEFNDGESIDLGDAAAAWISKALRMPKLRLLRTSATDRKPPHKLLMINWDAMKTLSDDEGVESDATMSWLVDHFRGSLIVEGKAEEDLQVWKEVKIGKKRFKVQANCTRCPMIHVDQSGEAIPADSLKAIANVFTKKIPLGVHLTAVDEGFPEGVLECGSILEPVRQSDSPKAHIIKDSVSTRYNFVIK</sequence>
<keyword evidence="1 6" id="KW-0808">Transferase</keyword>
<dbReference type="Pfam" id="PF00266">
    <property type="entry name" value="Aminotran_5"/>
    <property type="match status" value="1"/>
</dbReference>
<evidence type="ECO:0000256" key="3">
    <source>
        <dbReference type="ARBA" id="ARBA00023150"/>
    </source>
</evidence>